<dbReference type="InterPro" id="IPR007263">
    <property type="entry name" value="DCC1-like"/>
</dbReference>
<dbReference type="AlphaFoldDB" id="A0A0G4FWF6"/>
<accession>A0A0G4FWF6</accession>
<dbReference type="Pfam" id="PF04134">
    <property type="entry name" value="DCC1-like"/>
    <property type="match status" value="1"/>
</dbReference>
<evidence type="ECO:0000256" key="2">
    <source>
        <dbReference type="SAM" id="SignalP"/>
    </source>
</evidence>
<dbReference type="PANTHER" id="PTHR34290">
    <property type="entry name" value="SI:CH73-390P7.2"/>
    <property type="match status" value="1"/>
</dbReference>
<protein>
    <recommendedName>
        <fullName evidence="4">Thiol-disulfide oxidoreductase DCC</fullName>
    </recommendedName>
</protein>
<keyword evidence="2" id="KW-0732">Signal</keyword>
<evidence type="ECO:0000313" key="3">
    <source>
        <dbReference type="EMBL" id="CEM19547.1"/>
    </source>
</evidence>
<feature type="compositionally biased region" description="Basic and acidic residues" evidence="1">
    <location>
        <begin position="287"/>
        <end position="301"/>
    </location>
</feature>
<dbReference type="VEuPathDB" id="CryptoDB:Cvel_19119"/>
<dbReference type="PANTHER" id="PTHR34290:SF2">
    <property type="entry name" value="OS04G0668800 PROTEIN"/>
    <property type="match status" value="1"/>
</dbReference>
<organism evidence="3">
    <name type="scientific">Chromera velia CCMP2878</name>
    <dbReference type="NCBI Taxonomy" id="1169474"/>
    <lineage>
        <taxon>Eukaryota</taxon>
        <taxon>Sar</taxon>
        <taxon>Alveolata</taxon>
        <taxon>Colpodellida</taxon>
        <taxon>Chromeraceae</taxon>
        <taxon>Chromera</taxon>
    </lineage>
</organism>
<feature type="compositionally biased region" description="Acidic residues" evidence="1">
    <location>
        <begin position="247"/>
        <end position="257"/>
    </location>
</feature>
<evidence type="ECO:0008006" key="4">
    <source>
        <dbReference type="Google" id="ProtNLM"/>
    </source>
</evidence>
<sequence>MGKHRTLPGLTRLIALCSLFNLGFRSRCLTAAFQVPSRLRGRAFGAARPFFAEEKERYNAISPRVQKVPETVVPPPQPSGRAKVPLPRQKNDPKSPPLVDSLDNTVNDHWTVNLLFDSDCPLCMREVRFLQKRDTERAIVFTDLADENYQPEKHGGVEFADGMKRIHAVLPSGDVVAGVEVFRRVYQAIGIGWVYEATKLPLVGDAADFLYDVWAANRLKLTGRPELSHILLERGRKLREEGAGGGSDDEDCDPEGECEVHYEDDLPEVVAIHAPISAHVQPSPEVASEREREGKLQREVGEAPSSPSSS</sequence>
<name>A0A0G4FWF6_9ALVE</name>
<dbReference type="GO" id="GO:0015035">
    <property type="term" value="F:protein-disulfide reductase activity"/>
    <property type="evidence" value="ECO:0007669"/>
    <property type="project" value="InterPro"/>
</dbReference>
<feature type="signal peptide" evidence="2">
    <location>
        <begin position="1"/>
        <end position="25"/>
    </location>
</feature>
<feature type="region of interest" description="Disordered" evidence="1">
    <location>
        <begin position="239"/>
        <end position="258"/>
    </location>
</feature>
<feature type="region of interest" description="Disordered" evidence="1">
    <location>
        <begin position="67"/>
        <end position="98"/>
    </location>
</feature>
<proteinExistence type="predicted"/>
<reference evidence="3" key="1">
    <citation type="submission" date="2014-11" db="EMBL/GenBank/DDBJ databases">
        <authorList>
            <person name="Otto D Thomas"/>
            <person name="Naeem Raeece"/>
        </authorList>
    </citation>
    <scope>NUCLEOTIDE SEQUENCE</scope>
</reference>
<feature type="chain" id="PRO_5005189858" description="Thiol-disulfide oxidoreductase DCC" evidence="2">
    <location>
        <begin position="26"/>
        <end position="310"/>
    </location>
</feature>
<dbReference type="EMBL" id="CDMZ01000689">
    <property type="protein sequence ID" value="CEM19547.1"/>
    <property type="molecule type" value="Genomic_DNA"/>
</dbReference>
<gene>
    <name evidence="3" type="ORF">Cvel_19119</name>
</gene>
<dbReference type="InterPro" id="IPR044691">
    <property type="entry name" value="DCC1_Trx"/>
</dbReference>
<evidence type="ECO:0000256" key="1">
    <source>
        <dbReference type="SAM" id="MobiDB-lite"/>
    </source>
</evidence>
<feature type="region of interest" description="Disordered" evidence="1">
    <location>
        <begin position="277"/>
        <end position="310"/>
    </location>
</feature>